<name>A0A1M6HM45_PSEXY</name>
<reference evidence="1 2" key="1">
    <citation type="submission" date="2016-11" db="EMBL/GenBank/DDBJ databases">
        <authorList>
            <person name="Jaros S."/>
            <person name="Januszkiewicz K."/>
            <person name="Wedrychowicz H."/>
        </authorList>
    </citation>
    <scope>NUCLEOTIDE SEQUENCE [LARGE SCALE GENOMIC DNA]</scope>
    <source>
        <strain evidence="1 2">DSM 14809</strain>
    </source>
</reference>
<keyword evidence="2" id="KW-1185">Reference proteome</keyword>
<evidence type="ECO:0000313" key="2">
    <source>
        <dbReference type="Proteomes" id="UP000184185"/>
    </source>
</evidence>
<dbReference type="EMBL" id="FQYQ01000013">
    <property type="protein sequence ID" value="SHJ23266.1"/>
    <property type="molecule type" value="Genomic_DNA"/>
</dbReference>
<organism evidence="1 2">
    <name type="scientific">Pseudobutyrivibrio xylanivorans DSM 14809</name>
    <dbReference type="NCBI Taxonomy" id="1123012"/>
    <lineage>
        <taxon>Bacteria</taxon>
        <taxon>Bacillati</taxon>
        <taxon>Bacillota</taxon>
        <taxon>Clostridia</taxon>
        <taxon>Lachnospirales</taxon>
        <taxon>Lachnospiraceae</taxon>
        <taxon>Pseudobutyrivibrio</taxon>
    </lineage>
</organism>
<dbReference type="AlphaFoldDB" id="A0A1M6HM45"/>
<accession>A0A1M6HM45</accession>
<sequence length="102" mass="11567">MVMNSVEEKIGGVPVSKGHAEGVNKQYVTECYSEYKKIDFYCKNCKKSMRMSYCLCGDDNAPAMNGIILKCHTHKCTRVITLKRFTEGQIKKKTEPSGKCYL</sequence>
<gene>
    <name evidence="1" type="ORF">SAMN02745725_02060</name>
</gene>
<protein>
    <submittedName>
        <fullName evidence="1">Uncharacterized protein</fullName>
    </submittedName>
</protein>
<evidence type="ECO:0000313" key="1">
    <source>
        <dbReference type="EMBL" id="SHJ23266.1"/>
    </source>
</evidence>
<proteinExistence type="predicted"/>
<dbReference type="Proteomes" id="UP000184185">
    <property type="component" value="Unassembled WGS sequence"/>
</dbReference>